<keyword evidence="4 5" id="KW-0472">Membrane</keyword>
<feature type="transmembrane region" description="Helical" evidence="5">
    <location>
        <begin position="281"/>
        <end position="305"/>
    </location>
</feature>
<evidence type="ECO:0000256" key="4">
    <source>
        <dbReference type="ARBA" id="ARBA00023136"/>
    </source>
</evidence>
<dbReference type="Gene3D" id="1.20.1740.10">
    <property type="entry name" value="Amino acid/polyamine transporter I"/>
    <property type="match status" value="1"/>
</dbReference>
<feature type="transmembrane region" description="Helical" evidence="5">
    <location>
        <begin position="231"/>
        <end position="251"/>
    </location>
</feature>
<dbReference type="PANTHER" id="PTHR11785:SF512">
    <property type="entry name" value="SOBREMESA, ISOFORM B"/>
    <property type="match status" value="1"/>
</dbReference>
<feature type="transmembrane region" description="Helical" evidence="5">
    <location>
        <begin position="155"/>
        <end position="174"/>
    </location>
</feature>
<name>A0A382HJV1_9ZZZZ</name>
<dbReference type="Pfam" id="PF13520">
    <property type="entry name" value="AA_permease_2"/>
    <property type="match status" value="1"/>
</dbReference>
<sequence length="353" mass="36818">MTNVGNGGSKPLGLTTATAFVIAAMVGTGVFTTLGFQVVDIRSPFAIMMLWLVGGVVALCGALSYSELGAALPRSGGEYHILRRVYTPALGFLAGWVSATVGFAGPSALAAMALASYTDAFIPGLPAKHLAAGAVLTFTLIHASSLRVGALFQNVLTGLKVCLILGFIVAAFTVDRAQELSLVPQVGVLGVMTGPAFAVALIFVSYAYTGWNAAIYVIGEIDQPSRTLPRALLLGTGVVTVLYVLLNYVFLRTVAMDQLAGQVEVGFLAGVQIFGEAGGQIAAAIIAGLLASTVSAYVFLGPRILMVMGEDIPALAWLSVKSRRGLPVNAFIFQTVLALTFIYTSTFPQVLLY</sequence>
<feature type="transmembrane region" description="Helical" evidence="5">
    <location>
        <begin position="194"/>
        <end position="219"/>
    </location>
</feature>
<evidence type="ECO:0000313" key="6">
    <source>
        <dbReference type="EMBL" id="SVB87588.1"/>
    </source>
</evidence>
<dbReference type="AlphaFoldDB" id="A0A382HJV1"/>
<dbReference type="InterPro" id="IPR002293">
    <property type="entry name" value="AA/rel_permease1"/>
</dbReference>
<feature type="transmembrane region" description="Helical" evidence="5">
    <location>
        <begin position="45"/>
        <end position="65"/>
    </location>
</feature>
<dbReference type="GO" id="GO:0016020">
    <property type="term" value="C:membrane"/>
    <property type="evidence" value="ECO:0007669"/>
    <property type="project" value="UniProtKB-SubCell"/>
</dbReference>
<evidence type="ECO:0000256" key="5">
    <source>
        <dbReference type="SAM" id="Phobius"/>
    </source>
</evidence>
<evidence type="ECO:0000256" key="1">
    <source>
        <dbReference type="ARBA" id="ARBA00004141"/>
    </source>
</evidence>
<dbReference type="EMBL" id="UINC01061719">
    <property type="protein sequence ID" value="SVB87588.1"/>
    <property type="molecule type" value="Genomic_DNA"/>
</dbReference>
<feature type="transmembrane region" description="Helical" evidence="5">
    <location>
        <begin position="85"/>
        <end position="105"/>
    </location>
</feature>
<feature type="transmembrane region" description="Helical" evidence="5">
    <location>
        <begin position="125"/>
        <end position="143"/>
    </location>
</feature>
<feature type="non-terminal residue" evidence="6">
    <location>
        <position position="353"/>
    </location>
</feature>
<evidence type="ECO:0008006" key="7">
    <source>
        <dbReference type="Google" id="ProtNLM"/>
    </source>
</evidence>
<dbReference type="PIRSF" id="PIRSF006060">
    <property type="entry name" value="AA_transporter"/>
    <property type="match status" value="1"/>
</dbReference>
<dbReference type="GO" id="GO:0015179">
    <property type="term" value="F:L-amino acid transmembrane transporter activity"/>
    <property type="evidence" value="ECO:0007669"/>
    <property type="project" value="TreeGrafter"/>
</dbReference>
<proteinExistence type="predicted"/>
<feature type="transmembrane region" description="Helical" evidence="5">
    <location>
        <begin position="12"/>
        <end position="39"/>
    </location>
</feature>
<dbReference type="InterPro" id="IPR050598">
    <property type="entry name" value="AminoAcid_Transporter"/>
</dbReference>
<keyword evidence="2 5" id="KW-0812">Transmembrane</keyword>
<accession>A0A382HJV1</accession>
<protein>
    <recommendedName>
        <fullName evidence="7">Amino acid permease/ SLC12A domain-containing protein</fullName>
    </recommendedName>
</protein>
<comment type="subcellular location">
    <subcellularLocation>
        <location evidence="1">Membrane</location>
        <topology evidence="1">Multi-pass membrane protein</topology>
    </subcellularLocation>
</comment>
<feature type="transmembrane region" description="Helical" evidence="5">
    <location>
        <begin position="326"/>
        <end position="344"/>
    </location>
</feature>
<evidence type="ECO:0000256" key="3">
    <source>
        <dbReference type="ARBA" id="ARBA00022989"/>
    </source>
</evidence>
<keyword evidence="3 5" id="KW-1133">Transmembrane helix</keyword>
<dbReference type="PANTHER" id="PTHR11785">
    <property type="entry name" value="AMINO ACID TRANSPORTER"/>
    <property type="match status" value="1"/>
</dbReference>
<reference evidence="6" key="1">
    <citation type="submission" date="2018-05" db="EMBL/GenBank/DDBJ databases">
        <authorList>
            <person name="Lanie J.A."/>
            <person name="Ng W.-L."/>
            <person name="Kazmierczak K.M."/>
            <person name="Andrzejewski T.M."/>
            <person name="Davidsen T.M."/>
            <person name="Wayne K.J."/>
            <person name="Tettelin H."/>
            <person name="Glass J.I."/>
            <person name="Rusch D."/>
            <person name="Podicherti R."/>
            <person name="Tsui H.-C.T."/>
            <person name="Winkler M.E."/>
        </authorList>
    </citation>
    <scope>NUCLEOTIDE SEQUENCE</scope>
</reference>
<evidence type="ECO:0000256" key="2">
    <source>
        <dbReference type="ARBA" id="ARBA00022692"/>
    </source>
</evidence>
<gene>
    <name evidence="6" type="ORF">METZ01_LOCUS240442</name>
</gene>
<organism evidence="6">
    <name type="scientific">marine metagenome</name>
    <dbReference type="NCBI Taxonomy" id="408172"/>
    <lineage>
        <taxon>unclassified sequences</taxon>
        <taxon>metagenomes</taxon>
        <taxon>ecological metagenomes</taxon>
    </lineage>
</organism>